<dbReference type="InterPro" id="IPR027417">
    <property type="entry name" value="P-loop_NTPase"/>
</dbReference>
<dbReference type="OrthoDB" id="18368at2157"/>
<dbReference type="Gene3D" id="2.40.50.140">
    <property type="entry name" value="Nucleic acid-binding proteins"/>
    <property type="match status" value="1"/>
</dbReference>
<keyword evidence="4 8" id="KW-0067">ATP-binding</keyword>
<dbReference type="FunFam" id="3.40.50.300:FF:000042">
    <property type="entry name" value="Maltose/maltodextrin ABC transporter, ATP-binding protein"/>
    <property type="match status" value="1"/>
</dbReference>
<dbReference type="PANTHER" id="PTHR43875">
    <property type="entry name" value="MALTODEXTRIN IMPORT ATP-BINDING PROTEIN MSMX"/>
    <property type="match status" value="1"/>
</dbReference>
<proteinExistence type="predicted"/>
<dbReference type="CDD" id="cd03301">
    <property type="entry name" value="ABC_MalK_N"/>
    <property type="match status" value="1"/>
</dbReference>
<dbReference type="PANTHER" id="PTHR43875:SF15">
    <property type="entry name" value="TREHALOSE IMPORT ATP-BINDING PROTEIN SUGC"/>
    <property type="match status" value="1"/>
</dbReference>
<dbReference type="GO" id="GO:0140359">
    <property type="term" value="F:ABC-type transporter activity"/>
    <property type="evidence" value="ECO:0007669"/>
    <property type="project" value="InterPro"/>
</dbReference>
<protein>
    <submittedName>
        <fullName evidence="8">ABC transporter ATP-binding protein</fullName>
    </submittedName>
</protein>
<keyword evidence="1" id="KW-0813">Transport</keyword>
<dbReference type="InterPro" id="IPR015855">
    <property type="entry name" value="ABC_transpr_MalK-like"/>
</dbReference>
<dbReference type="PROSITE" id="PS50893">
    <property type="entry name" value="ABC_TRANSPORTER_2"/>
    <property type="match status" value="1"/>
</dbReference>
<dbReference type="EMBL" id="BMNL01000001">
    <property type="protein sequence ID" value="GGP19977.1"/>
    <property type="molecule type" value="Genomic_DNA"/>
</dbReference>
<dbReference type="Gene3D" id="3.40.50.300">
    <property type="entry name" value="P-loop containing nucleotide triphosphate hydrolases"/>
    <property type="match status" value="1"/>
</dbReference>
<keyword evidence="6" id="KW-0472">Membrane</keyword>
<keyword evidence="9" id="KW-1185">Reference proteome</keyword>
<dbReference type="SUPFAM" id="SSF52540">
    <property type="entry name" value="P-loop containing nucleoside triphosphate hydrolases"/>
    <property type="match status" value="1"/>
</dbReference>
<keyword evidence="5" id="KW-1278">Translocase</keyword>
<reference evidence="8" key="1">
    <citation type="journal article" date="2014" name="Int. J. Syst. Evol. Microbiol.">
        <title>Complete genome sequence of Corynebacterium casei LMG S-19264T (=DSM 44701T), isolated from a smear-ripened cheese.</title>
        <authorList>
            <consortium name="US DOE Joint Genome Institute (JGI-PGF)"/>
            <person name="Walter F."/>
            <person name="Albersmeier A."/>
            <person name="Kalinowski J."/>
            <person name="Ruckert C."/>
        </authorList>
    </citation>
    <scope>NUCLEOTIDE SEQUENCE</scope>
    <source>
        <strain evidence="8">JCM 10088</strain>
    </source>
</reference>
<dbReference type="InterPro" id="IPR017871">
    <property type="entry name" value="ABC_transporter-like_CS"/>
</dbReference>
<dbReference type="Pfam" id="PF08402">
    <property type="entry name" value="TOBE_2"/>
    <property type="match status" value="1"/>
</dbReference>
<evidence type="ECO:0000256" key="4">
    <source>
        <dbReference type="ARBA" id="ARBA00022840"/>
    </source>
</evidence>
<gene>
    <name evidence="8" type="ORF">GCM10007981_05920</name>
</gene>
<dbReference type="GO" id="GO:0005524">
    <property type="term" value="F:ATP binding"/>
    <property type="evidence" value="ECO:0007669"/>
    <property type="project" value="UniProtKB-KW"/>
</dbReference>
<dbReference type="Gene3D" id="2.40.50.100">
    <property type="match status" value="2"/>
</dbReference>
<evidence type="ECO:0000256" key="1">
    <source>
        <dbReference type="ARBA" id="ARBA00022448"/>
    </source>
</evidence>
<dbReference type="GO" id="GO:0055052">
    <property type="term" value="C:ATP-binding cassette (ABC) transporter complex, substrate-binding subunit-containing"/>
    <property type="evidence" value="ECO:0007669"/>
    <property type="project" value="TreeGrafter"/>
</dbReference>
<evidence type="ECO:0000256" key="6">
    <source>
        <dbReference type="ARBA" id="ARBA00023136"/>
    </source>
</evidence>
<reference evidence="8" key="2">
    <citation type="submission" date="2020-09" db="EMBL/GenBank/DDBJ databases">
        <authorList>
            <person name="Sun Q."/>
            <person name="Ohkuma M."/>
        </authorList>
    </citation>
    <scope>NUCLEOTIDE SEQUENCE</scope>
    <source>
        <strain evidence="8">JCM 10088</strain>
    </source>
</reference>
<dbReference type="InterPro" id="IPR012340">
    <property type="entry name" value="NA-bd_OB-fold"/>
</dbReference>
<dbReference type="InterPro" id="IPR047641">
    <property type="entry name" value="ABC_transpr_MalK/UgpC-like"/>
</dbReference>
<dbReference type="InterPro" id="IPR008995">
    <property type="entry name" value="Mo/tungstate-bd_C_term_dom"/>
</dbReference>
<dbReference type="GO" id="GO:0016887">
    <property type="term" value="F:ATP hydrolysis activity"/>
    <property type="evidence" value="ECO:0007669"/>
    <property type="project" value="InterPro"/>
</dbReference>
<comment type="caution">
    <text evidence="8">The sequence shown here is derived from an EMBL/GenBank/DDBJ whole genome shotgun (WGS) entry which is preliminary data.</text>
</comment>
<dbReference type="InterPro" id="IPR013611">
    <property type="entry name" value="Transp-assoc_OB_typ2"/>
</dbReference>
<dbReference type="PROSITE" id="PS00211">
    <property type="entry name" value="ABC_TRANSPORTER_1"/>
    <property type="match status" value="1"/>
</dbReference>
<name>A0A830GS47_9CREN</name>
<evidence type="ECO:0000256" key="2">
    <source>
        <dbReference type="ARBA" id="ARBA00022475"/>
    </source>
</evidence>
<evidence type="ECO:0000313" key="8">
    <source>
        <dbReference type="EMBL" id="GGP19977.1"/>
    </source>
</evidence>
<evidence type="ECO:0000313" key="9">
    <source>
        <dbReference type="Proteomes" id="UP000610960"/>
    </source>
</evidence>
<accession>A0A830GS47</accession>
<dbReference type="AlphaFoldDB" id="A0A830GS47"/>
<dbReference type="SMART" id="SM00382">
    <property type="entry name" value="AAA"/>
    <property type="match status" value="1"/>
</dbReference>
<keyword evidence="3" id="KW-0547">Nucleotide-binding</keyword>
<evidence type="ECO:0000259" key="7">
    <source>
        <dbReference type="PROSITE" id="PS50893"/>
    </source>
</evidence>
<evidence type="ECO:0000256" key="5">
    <source>
        <dbReference type="ARBA" id="ARBA00022967"/>
    </source>
</evidence>
<dbReference type="RefSeq" id="WP_188595939.1">
    <property type="nucleotide sequence ID" value="NZ_BMNL01000001.1"/>
</dbReference>
<dbReference type="InterPro" id="IPR003593">
    <property type="entry name" value="AAA+_ATPase"/>
</dbReference>
<keyword evidence="2" id="KW-1003">Cell membrane</keyword>
<organism evidence="8 9">
    <name type="scientific">Thermocladium modestius</name>
    <dbReference type="NCBI Taxonomy" id="62609"/>
    <lineage>
        <taxon>Archaea</taxon>
        <taxon>Thermoproteota</taxon>
        <taxon>Thermoprotei</taxon>
        <taxon>Thermoproteales</taxon>
        <taxon>Thermoproteaceae</taxon>
        <taxon>Thermocladium</taxon>
    </lineage>
</organism>
<dbReference type="Pfam" id="PF00005">
    <property type="entry name" value="ABC_tran"/>
    <property type="match status" value="1"/>
</dbReference>
<feature type="domain" description="ABC transporter" evidence="7">
    <location>
        <begin position="3"/>
        <end position="233"/>
    </location>
</feature>
<dbReference type="InterPro" id="IPR003439">
    <property type="entry name" value="ABC_transporter-like_ATP-bd"/>
</dbReference>
<dbReference type="SUPFAM" id="SSF50331">
    <property type="entry name" value="MOP-like"/>
    <property type="match status" value="1"/>
</dbReference>
<sequence>MTVELIHVTKYYSNKKAVDDVNLTIGDNEFFVILGPSGSGKTTLLRIVAGLIEPDEGEVRIGGRRMNGVPPFERNVAMVFQNYALYPHMTVYDNIALNMKIRKLKKSEIDRRVKEVAARLHIDDLLDRRPSQLSGGQAQRVALARAMVRNPSVYLLDEPLSNLDAKLRVEMRAEIKRFLGSVGVPVIYVTHDQSEAMTLGTRVAVMNAGRIIQVGSPLELYERPSNVFVAGFVGNPPMNVIPLSALNGVAPPPGYERGEVAIGIRPTDLAIGSGPGTSVRATISLIEVLGDEAVIHASAGSIQLTIKKELREVAGLRVGDVVAIGIDPAKAHWFRSSDGTRIEVT</sequence>
<dbReference type="GO" id="GO:0008643">
    <property type="term" value="P:carbohydrate transport"/>
    <property type="evidence" value="ECO:0007669"/>
    <property type="project" value="InterPro"/>
</dbReference>
<evidence type="ECO:0000256" key="3">
    <source>
        <dbReference type="ARBA" id="ARBA00022741"/>
    </source>
</evidence>
<dbReference type="Proteomes" id="UP000610960">
    <property type="component" value="Unassembled WGS sequence"/>
</dbReference>